<accession>A0ABP4GMY2</accession>
<gene>
    <name evidence="1" type="ORF">GCM10009655_26260</name>
</gene>
<comment type="caution">
    <text evidence="1">The sequence shown here is derived from an EMBL/GenBank/DDBJ whole genome shotgun (WGS) entry which is preliminary data.</text>
</comment>
<dbReference type="EMBL" id="BAAAKW010000067">
    <property type="protein sequence ID" value="GAA1226379.1"/>
    <property type="molecule type" value="Genomic_DNA"/>
</dbReference>
<keyword evidence="2" id="KW-1185">Reference proteome</keyword>
<evidence type="ECO:0000313" key="1">
    <source>
        <dbReference type="EMBL" id="GAA1226379.1"/>
    </source>
</evidence>
<name>A0ABP4GMY2_9MICO</name>
<sequence length="58" mass="6055">MRAILATVASSFFMDMIGSFLQGDGISGASARSCRVVAAIGARKRARAHLRGYNAPLG</sequence>
<protein>
    <submittedName>
        <fullName evidence="1">Uncharacterized protein</fullName>
    </submittedName>
</protein>
<reference evidence="2" key="1">
    <citation type="journal article" date="2019" name="Int. J. Syst. Evol. Microbiol.">
        <title>The Global Catalogue of Microorganisms (GCM) 10K type strain sequencing project: providing services to taxonomists for standard genome sequencing and annotation.</title>
        <authorList>
            <consortium name="The Broad Institute Genomics Platform"/>
            <consortium name="The Broad Institute Genome Sequencing Center for Infectious Disease"/>
            <person name="Wu L."/>
            <person name="Ma J."/>
        </authorList>
    </citation>
    <scope>NUCLEOTIDE SEQUENCE [LARGE SCALE GENOMIC DNA]</scope>
    <source>
        <strain evidence="2">JCM 12762</strain>
    </source>
</reference>
<evidence type="ECO:0000313" key="2">
    <source>
        <dbReference type="Proteomes" id="UP001500943"/>
    </source>
</evidence>
<dbReference type="Proteomes" id="UP001500943">
    <property type="component" value="Unassembled WGS sequence"/>
</dbReference>
<organism evidence="1 2">
    <name type="scientific">Rhodoglobus aureus</name>
    <dbReference type="NCBI Taxonomy" id="191497"/>
    <lineage>
        <taxon>Bacteria</taxon>
        <taxon>Bacillati</taxon>
        <taxon>Actinomycetota</taxon>
        <taxon>Actinomycetes</taxon>
        <taxon>Micrococcales</taxon>
        <taxon>Microbacteriaceae</taxon>
        <taxon>Rhodoglobus</taxon>
    </lineage>
</organism>
<proteinExistence type="predicted"/>